<name>A0A174GA65_9ACTN</name>
<accession>A0A174GA65</accession>
<organism evidence="8 9">
    <name type="scientific">Collinsella aerofaciens</name>
    <dbReference type="NCBI Taxonomy" id="74426"/>
    <lineage>
        <taxon>Bacteria</taxon>
        <taxon>Bacillati</taxon>
        <taxon>Actinomycetota</taxon>
        <taxon>Coriobacteriia</taxon>
        <taxon>Coriobacteriales</taxon>
        <taxon>Coriobacteriaceae</taxon>
        <taxon>Collinsella</taxon>
    </lineage>
</organism>
<dbReference type="SUPFAM" id="SSF52728">
    <property type="entry name" value="PTS IIb component"/>
    <property type="match status" value="1"/>
</dbReference>
<dbReference type="InterPro" id="IPR036667">
    <property type="entry name" value="PTS_IIB_sorbose-sp_sf"/>
</dbReference>
<gene>
    <name evidence="8" type="ORF">ERS852381_01905</name>
</gene>
<evidence type="ECO:0000256" key="7">
    <source>
        <dbReference type="ARBA" id="ARBA00022777"/>
    </source>
</evidence>
<keyword evidence="4" id="KW-0762">Sugar transport</keyword>
<dbReference type="GO" id="GO:0016301">
    <property type="term" value="F:kinase activity"/>
    <property type="evidence" value="ECO:0007669"/>
    <property type="project" value="UniProtKB-KW"/>
</dbReference>
<dbReference type="InterPro" id="IPR004720">
    <property type="entry name" value="PTS_IIB_sorbose-sp"/>
</dbReference>
<evidence type="ECO:0000256" key="5">
    <source>
        <dbReference type="ARBA" id="ARBA00022679"/>
    </source>
</evidence>
<dbReference type="EC" id="2.7.1.69" evidence="8"/>
<evidence type="ECO:0000256" key="1">
    <source>
        <dbReference type="ARBA" id="ARBA00004496"/>
    </source>
</evidence>
<dbReference type="Gene3D" id="3.40.35.10">
    <property type="entry name" value="Phosphotransferase system, sorbose subfamily IIB component"/>
    <property type="match status" value="1"/>
</dbReference>
<proteinExistence type="predicted"/>
<evidence type="ECO:0000256" key="4">
    <source>
        <dbReference type="ARBA" id="ARBA00022597"/>
    </source>
</evidence>
<comment type="subcellular location">
    <subcellularLocation>
        <location evidence="1">Cytoplasm</location>
    </subcellularLocation>
</comment>
<evidence type="ECO:0000256" key="2">
    <source>
        <dbReference type="ARBA" id="ARBA00022448"/>
    </source>
</evidence>
<evidence type="ECO:0000313" key="8">
    <source>
        <dbReference type="EMBL" id="CUO59303.1"/>
    </source>
</evidence>
<dbReference type="GO" id="GO:0005737">
    <property type="term" value="C:cytoplasm"/>
    <property type="evidence" value="ECO:0007669"/>
    <property type="project" value="UniProtKB-SubCell"/>
</dbReference>
<dbReference type="GO" id="GO:0008982">
    <property type="term" value="F:protein-N(PI)-phosphohistidine-sugar phosphotransferase activity"/>
    <property type="evidence" value="ECO:0007669"/>
    <property type="project" value="InterPro"/>
</dbReference>
<keyword evidence="6" id="KW-0598">Phosphotransferase system</keyword>
<evidence type="ECO:0000256" key="6">
    <source>
        <dbReference type="ARBA" id="ARBA00022683"/>
    </source>
</evidence>
<dbReference type="Pfam" id="PF03830">
    <property type="entry name" value="PTSIIB_sorb"/>
    <property type="match status" value="1"/>
</dbReference>
<keyword evidence="7" id="KW-0418">Kinase</keyword>
<protein>
    <submittedName>
        <fullName evidence="8">Probable phosphotransferase enzyme IIB component M6_Spy0801</fullName>
        <ecNumber evidence="8">2.7.1.69</ecNumber>
    </submittedName>
</protein>
<dbReference type="PROSITE" id="PS51101">
    <property type="entry name" value="PTS_EIIB_TYPE_4"/>
    <property type="match status" value="1"/>
</dbReference>
<dbReference type="GO" id="GO:0009401">
    <property type="term" value="P:phosphoenolpyruvate-dependent sugar phosphotransferase system"/>
    <property type="evidence" value="ECO:0007669"/>
    <property type="project" value="UniProtKB-KW"/>
</dbReference>
<evidence type="ECO:0000256" key="3">
    <source>
        <dbReference type="ARBA" id="ARBA00022490"/>
    </source>
</evidence>
<keyword evidence="2" id="KW-0813">Transport</keyword>
<dbReference type="Proteomes" id="UP000095468">
    <property type="component" value="Unassembled WGS sequence"/>
</dbReference>
<keyword evidence="3" id="KW-0963">Cytoplasm</keyword>
<sequence length="176" mass="19097">MPLAVKDDCLCSSRERGKMIKLCRVDSRLVHGQTVFSWYPTLEANAILVVSDEYAASKERIQALRIAKPADAKLVVKSVEDSIVALNGSAVDKYELIVVAGNVHDACEVARACPKITSVNLGGARPLGDSVKELGPAVRLSQSDINEIKKAMADGIEFEVRQVASEKKRIVTSFDL</sequence>
<evidence type="ECO:0000313" key="9">
    <source>
        <dbReference type="Proteomes" id="UP000095468"/>
    </source>
</evidence>
<dbReference type="EMBL" id="CYYP01000026">
    <property type="protein sequence ID" value="CUO59303.1"/>
    <property type="molecule type" value="Genomic_DNA"/>
</dbReference>
<keyword evidence="5 8" id="KW-0808">Transferase</keyword>
<reference evidence="8 9" key="1">
    <citation type="submission" date="2015-09" db="EMBL/GenBank/DDBJ databases">
        <authorList>
            <consortium name="Pathogen Informatics"/>
        </authorList>
    </citation>
    <scope>NUCLEOTIDE SEQUENCE [LARGE SCALE GENOMIC DNA]</scope>
    <source>
        <strain evidence="8 9">2789STDY5608823</strain>
    </source>
</reference>
<dbReference type="AlphaFoldDB" id="A0A174GA65"/>